<dbReference type="EMBL" id="RPGO01000029">
    <property type="protein sequence ID" value="RZB29310.1"/>
    <property type="molecule type" value="Genomic_DNA"/>
</dbReference>
<evidence type="ECO:0000259" key="1">
    <source>
        <dbReference type="Pfam" id="PF03425"/>
    </source>
</evidence>
<dbReference type="InterPro" id="IPR019282">
    <property type="entry name" value="Glycoamylase-like_cons_dom"/>
</dbReference>
<dbReference type="Gene3D" id="2.60.120.430">
    <property type="entry name" value="Galactose-binding lectin"/>
    <property type="match status" value="1"/>
</dbReference>
<feature type="domain" description="Glycoamylase-like" evidence="2">
    <location>
        <begin position="505"/>
        <end position="545"/>
    </location>
</feature>
<dbReference type="Pfam" id="PF10091">
    <property type="entry name" value="Glycoamylase"/>
    <property type="match status" value="1"/>
</dbReference>
<evidence type="ECO:0008006" key="5">
    <source>
        <dbReference type="Google" id="ProtNLM"/>
    </source>
</evidence>
<dbReference type="GO" id="GO:0008810">
    <property type="term" value="F:cellulase activity"/>
    <property type="evidence" value="ECO:0007669"/>
    <property type="project" value="InterPro"/>
</dbReference>
<dbReference type="SUPFAM" id="SSF49785">
    <property type="entry name" value="Galactose-binding domain-like"/>
    <property type="match status" value="1"/>
</dbReference>
<name>A0A8B3S1X0_9EURY</name>
<dbReference type="Gene3D" id="2.160.20.10">
    <property type="entry name" value="Single-stranded right-handed beta-helix, Pectin lyase-like"/>
    <property type="match status" value="1"/>
</dbReference>
<dbReference type="InterPro" id="IPR008979">
    <property type="entry name" value="Galactose-bd-like_sf"/>
</dbReference>
<sequence length="610" mass="67783">MVIENALKRKLMAVLFVVAILSLLFIGTASGKIWYVDVNGGADFTKIQDAIDAANESDTIFVYNGSYYERISISKSFILVGENGSSNILGLGSSKCAYITANNVTIDGFAMRNGDYGVYIENNACDIINNSIVENDGDGKVTPLDAPMILQMAAISPVLYSNQYDPSDGEKYLTKADMTNPIIDDFEDADVGDWSLFATQNASINLSLSNNSKSGSYSMRIGCNISGYETNWCGVYRQMDTWVNYDNVSLWVCGDNSGNTLEIKLEEAYNGEWWKYTSIIDWSGWKKLVIPLSSFVAEGAAESIYDKSKINRFTLVVSGNSPPGSTIYVDDIRLELSDMPVSDDDFLEMVEHATFNYFWSEVNQTNGLIRDRSTPDSPCSIASVGFGLSAICIAESRGWVNRTDASDRILTIFETFNNLYNKEGFYYHWINMSTGEREWDCEVSSIDTALLMAGVLHAGEHFKENESIMNLSNELYERVNWTWMLNGTDTIAMKWTPEEGLSSDYWRGYNEAMIMYLLAIGSPTHPVPDPKWSWDAWASTYGRDCGRMVDDFEDNDVSAWVTFADSGSGASIDISRSNNSKIGDYSMKIGYTIGDGTGGERCGAYLQKST</sequence>
<organism evidence="3 4">
    <name type="scientific">Candidatus Argoarchaeum ethanivorans</name>
    <dbReference type="NCBI Taxonomy" id="2608793"/>
    <lineage>
        <taxon>Archaea</taxon>
        <taxon>Methanobacteriati</taxon>
        <taxon>Methanobacteriota</taxon>
        <taxon>Stenosarchaea group</taxon>
        <taxon>Methanomicrobia</taxon>
        <taxon>Methanosarcinales</taxon>
        <taxon>Methanosarcinales incertae sedis</taxon>
        <taxon>GOM Arc I cluster</taxon>
        <taxon>Candidatus Argoarchaeum</taxon>
    </lineage>
</organism>
<comment type="caution">
    <text evidence="3">The sequence shown here is derived from an EMBL/GenBank/DDBJ whole genome shotgun (WGS) entry which is preliminary data.</text>
</comment>
<dbReference type="InterPro" id="IPR005087">
    <property type="entry name" value="CBM11"/>
</dbReference>
<accession>A0A8B3S1X0</accession>
<dbReference type="GO" id="GO:0030245">
    <property type="term" value="P:cellulose catabolic process"/>
    <property type="evidence" value="ECO:0007669"/>
    <property type="project" value="InterPro"/>
</dbReference>
<reference evidence="4" key="1">
    <citation type="submission" date="2019-01" db="EMBL/GenBank/DDBJ databases">
        <title>Anaerobic oxidation of ethane by archaea from a marine hydrocarbon seep.</title>
        <authorList>
            <person name="Musat F."/>
        </authorList>
    </citation>
    <scope>NUCLEOTIDE SEQUENCE [LARGE SCALE GENOMIC DNA]</scope>
</reference>
<gene>
    <name evidence="3" type="ORF">AEth_01278</name>
</gene>
<protein>
    <recommendedName>
        <fullName evidence="5">Right handed beta helix domain-containing protein</fullName>
    </recommendedName>
</protein>
<proteinExistence type="predicted"/>
<dbReference type="Pfam" id="PF03425">
    <property type="entry name" value="CBM_11"/>
    <property type="match status" value="1"/>
</dbReference>
<dbReference type="AlphaFoldDB" id="A0A8B3S1X0"/>
<dbReference type="Proteomes" id="UP000291831">
    <property type="component" value="Unassembled WGS sequence"/>
</dbReference>
<dbReference type="InterPro" id="IPR012334">
    <property type="entry name" value="Pectin_lyas_fold"/>
</dbReference>
<evidence type="ECO:0000313" key="3">
    <source>
        <dbReference type="EMBL" id="RZB29310.1"/>
    </source>
</evidence>
<evidence type="ECO:0000259" key="2">
    <source>
        <dbReference type="Pfam" id="PF10091"/>
    </source>
</evidence>
<dbReference type="InterPro" id="IPR011050">
    <property type="entry name" value="Pectin_lyase_fold/virulence"/>
</dbReference>
<dbReference type="SUPFAM" id="SSF51126">
    <property type="entry name" value="Pectin lyase-like"/>
    <property type="match status" value="1"/>
</dbReference>
<evidence type="ECO:0000313" key="4">
    <source>
        <dbReference type="Proteomes" id="UP000291831"/>
    </source>
</evidence>
<dbReference type="Gene3D" id="1.50.10.140">
    <property type="match status" value="1"/>
</dbReference>
<feature type="domain" description="CBM11" evidence="1">
    <location>
        <begin position="181"/>
        <end position="297"/>
    </location>
</feature>